<sequence length="176" mass="19647">MGSVIVANSNKDSARRIGTVLKTGGVLVYGLCTTGAQLLEMTSYHYRGGVVVCTLDLQDVTAWDLPQMAPNYDFLFIVKPHQAEMAANLNSACLMTPLNKPDLTSSVNMLLNLAEPGIPARRNFEEEQKELLQRAKQLLMERNYFTEAQAHRFLQKKSMDTGKRLIEIAAIVLELF</sequence>
<evidence type="ECO:0000259" key="1">
    <source>
        <dbReference type="PROSITE" id="PS50921"/>
    </source>
</evidence>
<dbReference type="SUPFAM" id="SSF52172">
    <property type="entry name" value="CheY-like"/>
    <property type="match status" value="1"/>
</dbReference>
<evidence type="ECO:0000313" key="3">
    <source>
        <dbReference type="Proteomes" id="UP000754750"/>
    </source>
</evidence>
<name>A0A928KU95_9FIRM</name>
<protein>
    <submittedName>
        <fullName evidence="2">ANTAR domain-containing protein</fullName>
    </submittedName>
</protein>
<dbReference type="AlphaFoldDB" id="A0A928KU95"/>
<feature type="domain" description="ANTAR" evidence="1">
    <location>
        <begin position="112"/>
        <end position="173"/>
    </location>
</feature>
<organism evidence="2 3">
    <name type="scientific">Faecalispora sporosphaeroides</name>
    <dbReference type="NCBI Taxonomy" id="1549"/>
    <lineage>
        <taxon>Bacteria</taxon>
        <taxon>Bacillati</taxon>
        <taxon>Bacillota</taxon>
        <taxon>Clostridia</taxon>
        <taxon>Eubacteriales</taxon>
        <taxon>Oscillospiraceae</taxon>
        <taxon>Faecalispora</taxon>
    </lineage>
</organism>
<dbReference type="PROSITE" id="PS50921">
    <property type="entry name" value="ANTAR"/>
    <property type="match status" value="1"/>
</dbReference>
<accession>A0A928KU95</accession>
<comment type="caution">
    <text evidence="2">The sequence shown here is derived from an EMBL/GenBank/DDBJ whole genome shotgun (WGS) entry which is preliminary data.</text>
</comment>
<gene>
    <name evidence="2" type="ORF">E7512_01945</name>
</gene>
<dbReference type="InterPro" id="IPR011006">
    <property type="entry name" value="CheY-like_superfamily"/>
</dbReference>
<dbReference type="Proteomes" id="UP000754750">
    <property type="component" value="Unassembled WGS sequence"/>
</dbReference>
<dbReference type="InterPro" id="IPR005561">
    <property type="entry name" value="ANTAR"/>
</dbReference>
<reference evidence="2" key="1">
    <citation type="submission" date="2019-04" db="EMBL/GenBank/DDBJ databases">
        <title>Evolution of Biomass-Degrading Anaerobic Consortia Revealed by Metagenomics.</title>
        <authorList>
            <person name="Peng X."/>
        </authorList>
    </citation>
    <scope>NUCLEOTIDE SEQUENCE</scope>
    <source>
        <strain evidence="2">SIG551</strain>
    </source>
</reference>
<dbReference type="Pfam" id="PF03861">
    <property type="entry name" value="ANTAR"/>
    <property type="match status" value="1"/>
</dbReference>
<dbReference type="Gene3D" id="1.10.10.10">
    <property type="entry name" value="Winged helix-like DNA-binding domain superfamily/Winged helix DNA-binding domain"/>
    <property type="match status" value="1"/>
</dbReference>
<dbReference type="EMBL" id="SVNY01000001">
    <property type="protein sequence ID" value="MBE6832341.1"/>
    <property type="molecule type" value="Genomic_DNA"/>
</dbReference>
<dbReference type="GO" id="GO:0003723">
    <property type="term" value="F:RNA binding"/>
    <property type="evidence" value="ECO:0007669"/>
    <property type="project" value="InterPro"/>
</dbReference>
<evidence type="ECO:0000313" key="2">
    <source>
        <dbReference type="EMBL" id="MBE6832341.1"/>
    </source>
</evidence>
<dbReference type="RefSeq" id="WP_020073911.1">
    <property type="nucleotide sequence ID" value="NZ_JBKWRC010000001.1"/>
</dbReference>
<proteinExistence type="predicted"/>
<dbReference type="InterPro" id="IPR036388">
    <property type="entry name" value="WH-like_DNA-bd_sf"/>
</dbReference>
<dbReference type="SMART" id="SM01012">
    <property type="entry name" value="ANTAR"/>
    <property type="match status" value="1"/>
</dbReference>